<dbReference type="PANTHER" id="PTHR28021">
    <property type="entry name" value="PRESEQUENCE TRANSLOCATED-ASSOCIATED MOTOR SUBUNIT PAM17, MITOCHONDRIAL"/>
    <property type="match status" value="1"/>
</dbReference>
<dbReference type="Proteomes" id="UP000275078">
    <property type="component" value="Unassembled WGS sequence"/>
</dbReference>
<name>A0A3N4ILD3_ASCIM</name>
<reference evidence="13 14" key="1">
    <citation type="journal article" date="2018" name="Nat. Ecol. Evol.">
        <title>Pezizomycetes genomes reveal the molecular basis of ectomycorrhizal truffle lifestyle.</title>
        <authorList>
            <person name="Murat C."/>
            <person name="Payen T."/>
            <person name="Noel B."/>
            <person name="Kuo A."/>
            <person name="Morin E."/>
            <person name="Chen J."/>
            <person name="Kohler A."/>
            <person name="Krizsan K."/>
            <person name="Balestrini R."/>
            <person name="Da Silva C."/>
            <person name="Montanini B."/>
            <person name="Hainaut M."/>
            <person name="Levati E."/>
            <person name="Barry K.W."/>
            <person name="Belfiori B."/>
            <person name="Cichocki N."/>
            <person name="Clum A."/>
            <person name="Dockter R.B."/>
            <person name="Fauchery L."/>
            <person name="Guy J."/>
            <person name="Iotti M."/>
            <person name="Le Tacon F."/>
            <person name="Lindquist E.A."/>
            <person name="Lipzen A."/>
            <person name="Malagnac F."/>
            <person name="Mello A."/>
            <person name="Molinier V."/>
            <person name="Miyauchi S."/>
            <person name="Poulain J."/>
            <person name="Riccioni C."/>
            <person name="Rubini A."/>
            <person name="Sitrit Y."/>
            <person name="Splivallo R."/>
            <person name="Traeger S."/>
            <person name="Wang M."/>
            <person name="Zifcakova L."/>
            <person name="Wipf D."/>
            <person name="Zambonelli A."/>
            <person name="Paolocci F."/>
            <person name="Nowrousian M."/>
            <person name="Ottonello S."/>
            <person name="Baldrian P."/>
            <person name="Spatafora J.W."/>
            <person name="Henrissat B."/>
            <person name="Nagy L.G."/>
            <person name="Aury J.M."/>
            <person name="Wincker P."/>
            <person name="Grigoriev I.V."/>
            <person name="Bonfante P."/>
            <person name="Martin F.M."/>
        </authorList>
    </citation>
    <scope>NUCLEOTIDE SEQUENCE [LARGE SCALE GENOMIC DNA]</scope>
    <source>
        <strain evidence="13 14">RN42</strain>
    </source>
</reference>
<keyword evidence="11 12" id="KW-0472">Membrane</keyword>
<proteinExistence type="inferred from homology"/>
<dbReference type="OrthoDB" id="5970083at2759"/>
<sequence length="208" mass="23213">MSSTRSLRPLTQSLRPLHTPLRTINPTAFLGLRNASTDSNNQTITTNASGNPQLTWDGYFNLRKSRRRINLVSSVFTATVATLSGGGYLSTLEFSAAQNFMGIDMPMVMGLATLAIGGVGWLCGPILGNGVWWSKVRSQLGGKQGEDLVKQKDRDFYHKLVKYRADPRMQSVSNPVPDYYGEKIGSVADFRRWMKDQKAYKKKVEKFV</sequence>
<evidence type="ECO:0000256" key="1">
    <source>
        <dbReference type="ARBA" id="ARBA00004448"/>
    </source>
</evidence>
<gene>
    <name evidence="13" type="ORF">BJ508DRAFT_411091</name>
</gene>
<evidence type="ECO:0000256" key="4">
    <source>
        <dbReference type="ARBA" id="ARBA00022692"/>
    </source>
</evidence>
<evidence type="ECO:0000256" key="6">
    <source>
        <dbReference type="ARBA" id="ARBA00022927"/>
    </source>
</evidence>
<organism evidence="13 14">
    <name type="scientific">Ascobolus immersus RN42</name>
    <dbReference type="NCBI Taxonomy" id="1160509"/>
    <lineage>
        <taxon>Eukaryota</taxon>
        <taxon>Fungi</taxon>
        <taxon>Dikarya</taxon>
        <taxon>Ascomycota</taxon>
        <taxon>Pezizomycotina</taxon>
        <taxon>Pezizomycetes</taxon>
        <taxon>Pezizales</taxon>
        <taxon>Ascobolaceae</taxon>
        <taxon>Ascobolus</taxon>
    </lineage>
</organism>
<evidence type="ECO:0000256" key="5">
    <source>
        <dbReference type="ARBA" id="ARBA00022792"/>
    </source>
</evidence>
<dbReference type="GO" id="GO:0030150">
    <property type="term" value="P:protein import into mitochondrial matrix"/>
    <property type="evidence" value="ECO:0007669"/>
    <property type="project" value="UniProtKB-UniRule"/>
</dbReference>
<dbReference type="GO" id="GO:0001405">
    <property type="term" value="C:PAM complex, Tim23 associated import motor"/>
    <property type="evidence" value="ECO:0007669"/>
    <property type="project" value="UniProtKB-UniRule"/>
</dbReference>
<dbReference type="EMBL" id="ML119648">
    <property type="protein sequence ID" value="RPA86943.1"/>
    <property type="molecule type" value="Genomic_DNA"/>
</dbReference>
<evidence type="ECO:0000256" key="10">
    <source>
        <dbReference type="ARBA" id="ARBA00023128"/>
    </source>
</evidence>
<dbReference type="PANTHER" id="PTHR28021:SF1">
    <property type="entry name" value="PRESEQUENCE TRANSLOCATED-ASSOCIATED MOTOR SUBUNIT PAM17, MITOCHONDRIAL"/>
    <property type="match status" value="1"/>
</dbReference>
<evidence type="ECO:0000256" key="2">
    <source>
        <dbReference type="ARBA" id="ARBA00006837"/>
    </source>
</evidence>
<evidence type="ECO:0000256" key="7">
    <source>
        <dbReference type="ARBA" id="ARBA00022946"/>
    </source>
</evidence>
<keyword evidence="3 12" id="KW-0813">Transport</keyword>
<comment type="subunit">
    <text evidence="12">Component of the PAM complex.</text>
</comment>
<dbReference type="InterPro" id="IPR013875">
    <property type="entry name" value="Pam17"/>
</dbReference>
<accession>A0A3N4ILD3</accession>
<keyword evidence="10 12" id="KW-0496">Mitochondrion</keyword>
<evidence type="ECO:0000313" key="14">
    <source>
        <dbReference type="Proteomes" id="UP000275078"/>
    </source>
</evidence>
<comment type="similarity">
    <text evidence="2 12">Belongs to the PAM17 family.</text>
</comment>
<protein>
    <recommendedName>
        <fullName evidence="12">Presequence translocated-associated motor subunit PAM17</fullName>
    </recommendedName>
</protein>
<feature type="transmembrane region" description="Helical" evidence="12">
    <location>
        <begin position="109"/>
        <end position="133"/>
    </location>
</feature>
<evidence type="ECO:0000313" key="13">
    <source>
        <dbReference type="EMBL" id="RPA86943.1"/>
    </source>
</evidence>
<keyword evidence="8 12" id="KW-1133">Transmembrane helix</keyword>
<keyword evidence="4 12" id="KW-0812">Transmembrane</keyword>
<evidence type="ECO:0000256" key="9">
    <source>
        <dbReference type="ARBA" id="ARBA00023010"/>
    </source>
</evidence>
<evidence type="ECO:0000256" key="11">
    <source>
        <dbReference type="ARBA" id="ARBA00023136"/>
    </source>
</evidence>
<keyword evidence="5 12" id="KW-0999">Mitochondrion inner membrane</keyword>
<comment type="subcellular location">
    <subcellularLocation>
        <location evidence="1 12">Mitochondrion inner membrane</location>
        <topology evidence="1 12">Multi-pass membrane protein</topology>
    </subcellularLocation>
</comment>
<keyword evidence="14" id="KW-1185">Reference proteome</keyword>
<dbReference type="Pfam" id="PF08566">
    <property type="entry name" value="Pam17"/>
    <property type="match status" value="1"/>
</dbReference>
<dbReference type="AlphaFoldDB" id="A0A3N4ILD3"/>
<evidence type="ECO:0000256" key="12">
    <source>
        <dbReference type="RuleBase" id="RU367146"/>
    </source>
</evidence>
<keyword evidence="6 12" id="KW-0653">Protein transport</keyword>
<keyword evidence="7" id="KW-0809">Transit peptide</keyword>
<evidence type="ECO:0000256" key="3">
    <source>
        <dbReference type="ARBA" id="ARBA00022448"/>
    </source>
</evidence>
<evidence type="ECO:0000256" key="8">
    <source>
        <dbReference type="ARBA" id="ARBA00022989"/>
    </source>
</evidence>
<comment type="function">
    <text evidence="12">Component of the PAM complex, a complex required for the translocation of transit peptide-containing proteins from the inner membrane into the mitochondrial matrix in an ATP-dependent manner.</text>
</comment>
<feature type="transmembrane region" description="Helical" evidence="12">
    <location>
        <begin position="69"/>
        <end position="89"/>
    </location>
</feature>
<dbReference type="STRING" id="1160509.A0A3N4ILD3"/>
<keyword evidence="9 12" id="KW-0811">Translocation</keyword>